<dbReference type="EMBL" id="QFFM01000012">
    <property type="protein sequence ID" value="PWG65586.1"/>
    <property type="molecule type" value="Genomic_DNA"/>
</dbReference>
<dbReference type="Proteomes" id="UP000245876">
    <property type="component" value="Unassembled WGS sequence"/>
</dbReference>
<keyword evidence="2" id="KW-1185">Reference proteome</keyword>
<name>A0A2U2N8S6_9BIFI</name>
<sequence>MSFELGFLAGILSTFAVIILGLLTVALAPIPAYSLECVCCKRTLLPERENGKTWPGIVVASRRLAHVLTPTHRRNAKLHKSKRADQ</sequence>
<protein>
    <submittedName>
        <fullName evidence="1">Uncharacterized protein</fullName>
    </submittedName>
</protein>
<evidence type="ECO:0000313" key="1">
    <source>
        <dbReference type="EMBL" id="PWG65586.1"/>
    </source>
</evidence>
<dbReference type="RefSeq" id="WP_109057055.1">
    <property type="nucleotide sequence ID" value="NZ_QFFM01000012.1"/>
</dbReference>
<proteinExistence type="predicted"/>
<reference evidence="1 2" key="1">
    <citation type="journal article" date="2018" name="Int. J. Syst. Evol. Microbiol.">
        <title>Bifidobacterium callitrichidarum sp. nov. from the faeces of the emperor tamarin (Saguinus imperator).</title>
        <authorList>
            <person name="Modesto M."/>
            <person name="Michelini S."/>
            <person name="Sansosti M.C."/>
            <person name="De Filippo C."/>
            <person name="Cavalieri D."/>
            <person name="Qvirist L."/>
            <person name="Andlid T."/>
            <person name="Spiezio C."/>
            <person name="Sandri C."/>
            <person name="Pascarelli S."/>
            <person name="Sgorbati B."/>
            <person name="Mattarelli P."/>
        </authorList>
    </citation>
    <scope>NUCLEOTIDE SEQUENCE [LARGE SCALE GENOMIC DNA]</scope>
    <source>
        <strain evidence="1 2">TRI 5</strain>
    </source>
</reference>
<accession>A0A2U2N8S6</accession>
<dbReference type="AlphaFoldDB" id="A0A2U2N8S6"/>
<comment type="caution">
    <text evidence="1">The sequence shown here is derived from an EMBL/GenBank/DDBJ whole genome shotgun (WGS) entry which is preliminary data.</text>
</comment>
<gene>
    <name evidence="1" type="ORF">DF196_06530</name>
</gene>
<evidence type="ECO:0000313" key="2">
    <source>
        <dbReference type="Proteomes" id="UP000245876"/>
    </source>
</evidence>
<organism evidence="1 2">
    <name type="scientific">Bifidobacterium callitrichidarum</name>
    <dbReference type="NCBI Taxonomy" id="2052941"/>
    <lineage>
        <taxon>Bacteria</taxon>
        <taxon>Bacillati</taxon>
        <taxon>Actinomycetota</taxon>
        <taxon>Actinomycetes</taxon>
        <taxon>Bifidobacteriales</taxon>
        <taxon>Bifidobacteriaceae</taxon>
        <taxon>Bifidobacterium</taxon>
    </lineage>
</organism>